<reference evidence="5 6" key="1">
    <citation type="journal article" date="2021" name="BMC Biol.">
        <title>Horizontally acquired antibacterial genes associated with adaptive radiation of ladybird beetles.</title>
        <authorList>
            <person name="Li H.S."/>
            <person name="Tang X.F."/>
            <person name="Huang Y.H."/>
            <person name="Xu Z.Y."/>
            <person name="Chen M.L."/>
            <person name="Du X.Y."/>
            <person name="Qiu B.Y."/>
            <person name="Chen P.T."/>
            <person name="Zhang W."/>
            <person name="Slipinski A."/>
            <person name="Escalona H.E."/>
            <person name="Waterhouse R.M."/>
            <person name="Zwick A."/>
            <person name="Pang H."/>
        </authorList>
    </citation>
    <scope>NUCLEOTIDE SEQUENCE [LARGE SCALE GENOMIC DNA]</scope>
    <source>
        <strain evidence="5">SYSU2018</strain>
    </source>
</reference>
<keyword evidence="3" id="KW-1133">Transmembrane helix</keyword>
<keyword evidence="1 4" id="KW-0732">Signal</keyword>
<comment type="caution">
    <text evidence="5">The sequence shown here is derived from an EMBL/GenBank/DDBJ whole genome shotgun (WGS) entry which is preliminary data.</text>
</comment>
<dbReference type="InterPro" id="IPR001139">
    <property type="entry name" value="Glyco_hydro_30"/>
</dbReference>
<keyword evidence="3" id="KW-0812">Transmembrane</keyword>
<dbReference type="AlphaFoldDB" id="A0ABD2P936"/>
<keyword evidence="2" id="KW-0378">Hydrolase</keyword>
<evidence type="ECO:0000256" key="3">
    <source>
        <dbReference type="SAM" id="Phobius"/>
    </source>
</evidence>
<evidence type="ECO:0000313" key="5">
    <source>
        <dbReference type="EMBL" id="KAL3287231.1"/>
    </source>
</evidence>
<feature type="signal peptide" evidence="4">
    <location>
        <begin position="1"/>
        <end position="16"/>
    </location>
</feature>
<dbReference type="EMBL" id="JABFTP020000185">
    <property type="protein sequence ID" value="KAL3287231.1"/>
    <property type="molecule type" value="Genomic_DNA"/>
</dbReference>
<protein>
    <recommendedName>
        <fullName evidence="7">Glucosylceramidase</fullName>
    </recommendedName>
</protein>
<evidence type="ECO:0008006" key="7">
    <source>
        <dbReference type="Google" id="ProtNLM"/>
    </source>
</evidence>
<organism evidence="5 6">
    <name type="scientific">Cryptolaemus montrouzieri</name>
    <dbReference type="NCBI Taxonomy" id="559131"/>
    <lineage>
        <taxon>Eukaryota</taxon>
        <taxon>Metazoa</taxon>
        <taxon>Ecdysozoa</taxon>
        <taxon>Arthropoda</taxon>
        <taxon>Hexapoda</taxon>
        <taxon>Insecta</taxon>
        <taxon>Pterygota</taxon>
        <taxon>Neoptera</taxon>
        <taxon>Endopterygota</taxon>
        <taxon>Coleoptera</taxon>
        <taxon>Polyphaga</taxon>
        <taxon>Cucujiformia</taxon>
        <taxon>Coccinelloidea</taxon>
        <taxon>Coccinellidae</taxon>
        <taxon>Scymninae</taxon>
        <taxon>Scymnini</taxon>
        <taxon>Cryptolaemus</taxon>
    </lineage>
</organism>
<dbReference type="GO" id="GO:0016787">
    <property type="term" value="F:hydrolase activity"/>
    <property type="evidence" value="ECO:0007669"/>
    <property type="project" value="UniProtKB-KW"/>
</dbReference>
<dbReference type="PRINTS" id="PR00843">
    <property type="entry name" value="GLHYDRLASE30"/>
</dbReference>
<proteinExistence type="predicted"/>
<gene>
    <name evidence="5" type="ORF">HHI36_001708</name>
</gene>
<evidence type="ECO:0000313" key="6">
    <source>
        <dbReference type="Proteomes" id="UP001516400"/>
    </source>
</evidence>
<name>A0ABD2P936_9CUCU</name>
<accession>A0ABD2P936</accession>
<dbReference type="Proteomes" id="UP001516400">
    <property type="component" value="Unassembled WGS sequence"/>
</dbReference>
<keyword evidence="3" id="KW-0472">Membrane</keyword>
<evidence type="ECO:0000256" key="2">
    <source>
        <dbReference type="ARBA" id="ARBA00022801"/>
    </source>
</evidence>
<dbReference type="PANTHER" id="PTHR11069:SF23">
    <property type="entry name" value="LYSOSOMAL ACID GLUCOSYLCERAMIDASE"/>
    <property type="match status" value="1"/>
</dbReference>
<keyword evidence="6" id="KW-1185">Reference proteome</keyword>
<dbReference type="SUPFAM" id="SSF51011">
    <property type="entry name" value="Glycosyl hydrolase domain"/>
    <property type="match status" value="1"/>
</dbReference>
<evidence type="ECO:0000256" key="1">
    <source>
        <dbReference type="ARBA" id="ARBA00022729"/>
    </source>
</evidence>
<dbReference type="PANTHER" id="PTHR11069">
    <property type="entry name" value="GLUCOSYLCERAMIDASE"/>
    <property type="match status" value="1"/>
</dbReference>
<evidence type="ECO:0000256" key="4">
    <source>
        <dbReference type="SAM" id="SignalP"/>
    </source>
</evidence>
<feature type="chain" id="PRO_5044838875" description="Glucosylceramidase" evidence="4">
    <location>
        <begin position="17"/>
        <end position="170"/>
    </location>
</feature>
<feature type="transmembrane region" description="Helical" evidence="3">
    <location>
        <begin position="138"/>
        <end position="156"/>
    </location>
</feature>
<sequence>MSTLFFLLCLLPLGYTLDNTECLIKEYGKDKKVCVCNSEHCDYFSPDITPDKINVIKSTKGGARYSKTLQEFDSSPNSDRVVVINKNKRYQSIFGWGGALTDSVGINIKSLPDVVADHLMSSRTNIIRKLCNIPLKELVLLMMFIIIKVTMAMVHLNGKDGRRRVFCFNK</sequence>